<gene>
    <name evidence="2" type="ORF">ADFLV_2094</name>
</gene>
<sequence length="604" mass="72842">MDDCLNCTPTKKCILHIEKSDYRTDFGKVGFLDNFYEELFNYVIDYEEIKNYVKIKININYGEENTIDGKKIFQILNNEEELKKVIRNYFEIQNEEQLDKYFADLIINEIENSDLSIDGYVFQSYLDEFFKEKIIIFEQIFFPTYDARDKFNYMKIIRKLKKVHFDTCKFKAKFFDLIDIEVFFQDCEFLDSYSILNSAILENESNIIYQNCTFHRDVSISTADDKSNKINHTLFSDCKFKKDLKAEKIEFEKGIFNNTEFYEPLEDKEYLEINKLEIIKCIVKNNFIFRRYTVNKIDLTDTVFEKDVKVKIQFCDIKEEAIFYNTKFKDLADFYQTGFKKVDFERTDFEKISVFSECEFYCDVDFKYTKFLGKSIFRDMVITGKLDLRNAIFDDEANFLDITYKKRENKEGQFIGEPTDIKVANRETARIIKNFYDNANNIIEANRFYKLEMEKREKELIFRNNFFEWIIFKFHKISSNHSQDWILVLLWILNISYLYYFIEKKTYYYVDEFFGFILLLGVYISIYSLINFRNYFGKIILIFSFLLFMSYFSIDINEITNLINPFSIMTKGETLFLGLMIYKVIIAYLIYQLIVSIRQNTRRK</sequence>
<keyword evidence="3" id="KW-1185">Reference proteome</keyword>
<evidence type="ECO:0000256" key="1">
    <source>
        <dbReference type="SAM" id="Phobius"/>
    </source>
</evidence>
<accession>A0AAE7BFG4</accession>
<keyword evidence="1" id="KW-1133">Transmembrane helix</keyword>
<dbReference type="Pfam" id="PF13576">
    <property type="entry name" value="Pentapeptide_3"/>
    <property type="match status" value="1"/>
</dbReference>
<feature type="transmembrane region" description="Helical" evidence="1">
    <location>
        <begin position="508"/>
        <end position="530"/>
    </location>
</feature>
<dbReference type="InterPro" id="IPR001646">
    <property type="entry name" value="5peptide_repeat"/>
</dbReference>
<protein>
    <submittedName>
        <fullName evidence="2">Membrane protein</fullName>
    </submittedName>
</protein>
<dbReference type="RefSeq" id="WP_164968505.1">
    <property type="nucleotide sequence ID" value="NZ_CP053835.1"/>
</dbReference>
<proteinExistence type="predicted"/>
<evidence type="ECO:0000313" key="2">
    <source>
        <dbReference type="EMBL" id="QKF78103.1"/>
    </source>
</evidence>
<keyword evidence="1" id="KW-0812">Transmembrane</keyword>
<reference evidence="2 3" key="1">
    <citation type="submission" date="2020-05" db="EMBL/GenBank/DDBJ databases">
        <title>Complete genome sequencing of Campylobacter and Arcobacter type strains.</title>
        <authorList>
            <person name="Miller W.G."/>
            <person name="Yee E."/>
        </authorList>
    </citation>
    <scope>NUCLEOTIDE SEQUENCE [LARGE SCALE GENOMIC DNA]</scope>
    <source>
        <strain evidence="2 3">LMG 25694</strain>
    </source>
</reference>
<dbReference type="Gene3D" id="2.160.20.80">
    <property type="entry name" value="E3 ubiquitin-protein ligase SopA"/>
    <property type="match status" value="1"/>
</dbReference>
<organism evidence="2 3">
    <name type="scientific">Arcobacter defluvii</name>
    <dbReference type="NCBI Taxonomy" id="873191"/>
    <lineage>
        <taxon>Bacteria</taxon>
        <taxon>Pseudomonadati</taxon>
        <taxon>Campylobacterota</taxon>
        <taxon>Epsilonproteobacteria</taxon>
        <taxon>Campylobacterales</taxon>
        <taxon>Arcobacteraceae</taxon>
        <taxon>Arcobacter</taxon>
    </lineage>
</organism>
<keyword evidence="1" id="KW-0472">Membrane</keyword>
<dbReference type="KEGG" id="adz:ADFLV_2094"/>
<dbReference type="EMBL" id="CP053835">
    <property type="protein sequence ID" value="QKF78103.1"/>
    <property type="molecule type" value="Genomic_DNA"/>
</dbReference>
<feature type="transmembrane region" description="Helical" evidence="1">
    <location>
        <begin position="485"/>
        <end position="502"/>
    </location>
</feature>
<dbReference type="AlphaFoldDB" id="A0AAE7BFG4"/>
<feature type="transmembrane region" description="Helical" evidence="1">
    <location>
        <begin position="574"/>
        <end position="594"/>
    </location>
</feature>
<feature type="transmembrane region" description="Helical" evidence="1">
    <location>
        <begin position="535"/>
        <end position="554"/>
    </location>
</feature>
<evidence type="ECO:0000313" key="3">
    <source>
        <dbReference type="Proteomes" id="UP000503313"/>
    </source>
</evidence>
<name>A0AAE7BFG4_9BACT</name>
<dbReference type="Proteomes" id="UP000503313">
    <property type="component" value="Chromosome"/>
</dbReference>